<dbReference type="GO" id="GO:0004650">
    <property type="term" value="F:polygalacturonase activity"/>
    <property type="evidence" value="ECO:0007669"/>
    <property type="project" value="InterPro"/>
</dbReference>
<evidence type="ECO:0000256" key="9">
    <source>
        <dbReference type="RuleBase" id="RU361169"/>
    </source>
</evidence>
<comment type="similarity">
    <text evidence="2 9">Belongs to the glycosyl hydrolase 28 family.</text>
</comment>
<dbReference type="GO" id="GO:0005576">
    <property type="term" value="C:extracellular region"/>
    <property type="evidence" value="ECO:0007669"/>
    <property type="project" value="UniProtKB-SubCell"/>
</dbReference>
<dbReference type="InterPro" id="IPR012334">
    <property type="entry name" value="Pectin_lyas_fold"/>
</dbReference>
<dbReference type="GO" id="GO:0071555">
    <property type="term" value="P:cell wall organization"/>
    <property type="evidence" value="ECO:0007669"/>
    <property type="project" value="UniProtKB-KW"/>
</dbReference>
<protein>
    <submittedName>
        <fullName evidence="10">Pectin lyase fold/virulence factor</fullName>
    </submittedName>
</protein>
<dbReference type="Gene3D" id="2.160.20.10">
    <property type="entry name" value="Single-stranded right-handed beta-helix, Pectin lyase-like"/>
    <property type="match status" value="1"/>
</dbReference>
<name>A0AA38KUN0_9AGAR</name>
<keyword evidence="8" id="KW-0961">Cell wall biogenesis/degradation</keyword>
<evidence type="ECO:0000256" key="4">
    <source>
        <dbReference type="ARBA" id="ARBA00022729"/>
    </source>
</evidence>
<keyword evidence="10" id="KW-0456">Lyase</keyword>
<dbReference type="Proteomes" id="UP001163798">
    <property type="component" value="Unassembled WGS sequence"/>
</dbReference>
<gene>
    <name evidence="10" type="ORF">GGU10DRAFT_298009</name>
</gene>
<dbReference type="InterPro" id="IPR000743">
    <property type="entry name" value="Glyco_hydro_28"/>
</dbReference>
<evidence type="ECO:0000256" key="5">
    <source>
        <dbReference type="ARBA" id="ARBA00022801"/>
    </source>
</evidence>
<keyword evidence="5 9" id="KW-0378">Hydrolase</keyword>
<evidence type="ECO:0000313" key="11">
    <source>
        <dbReference type="Proteomes" id="UP001163798"/>
    </source>
</evidence>
<keyword evidence="3" id="KW-0964">Secreted</keyword>
<dbReference type="PANTHER" id="PTHR31736:SF8">
    <property type="entry name" value="PUTATIVE (AFU_ORTHOLOGUE AFUA_7G06410)-RELATED"/>
    <property type="match status" value="1"/>
</dbReference>
<proteinExistence type="inferred from homology"/>
<evidence type="ECO:0000313" key="10">
    <source>
        <dbReference type="EMBL" id="KAJ3782367.1"/>
    </source>
</evidence>
<dbReference type="InterPro" id="IPR011050">
    <property type="entry name" value="Pectin_lyase_fold/virulence"/>
</dbReference>
<dbReference type="AlphaFoldDB" id="A0AA38KUN0"/>
<keyword evidence="11" id="KW-1185">Reference proteome</keyword>
<accession>A0AA38KUN0</accession>
<dbReference type="PANTHER" id="PTHR31736">
    <property type="match status" value="1"/>
</dbReference>
<evidence type="ECO:0000256" key="8">
    <source>
        <dbReference type="ARBA" id="ARBA00023316"/>
    </source>
</evidence>
<evidence type="ECO:0000256" key="1">
    <source>
        <dbReference type="ARBA" id="ARBA00004613"/>
    </source>
</evidence>
<comment type="caution">
    <text evidence="10">The sequence shown here is derived from an EMBL/GenBank/DDBJ whole genome shotgun (WGS) entry which is preliminary data.</text>
</comment>
<evidence type="ECO:0000256" key="2">
    <source>
        <dbReference type="ARBA" id="ARBA00008834"/>
    </source>
</evidence>
<evidence type="ECO:0000256" key="3">
    <source>
        <dbReference type="ARBA" id="ARBA00022525"/>
    </source>
</evidence>
<keyword evidence="7 9" id="KW-0326">Glycosidase</keyword>
<keyword evidence="6" id="KW-0325">Glycoprotein</keyword>
<reference evidence="10" key="1">
    <citation type="submission" date="2022-08" db="EMBL/GenBank/DDBJ databases">
        <authorList>
            <consortium name="DOE Joint Genome Institute"/>
            <person name="Min B."/>
            <person name="Riley R."/>
            <person name="Sierra-Patev S."/>
            <person name="Naranjo-Ortiz M."/>
            <person name="Looney B."/>
            <person name="Konkel Z."/>
            <person name="Slot J.C."/>
            <person name="Sakamoto Y."/>
            <person name="Steenwyk J.L."/>
            <person name="Rokas A."/>
            <person name="Carro J."/>
            <person name="Camarero S."/>
            <person name="Ferreira P."/>
            <person name="Molpeceres G."/>
            <person name="Ruiz-Duenas F.J."/>
            <person name="Serrano A."/>
            <person name="Henrissat B."/>
            <person name="Drula E."/>
            <person name="Hughes K.W."/>
            <person name="Mata J.L."/>
            <person name="Ishikawa N.K."/>
            <person name="Vargas-Isla R."/>
            <person name="Ushijima S."/>
            <person name="Smith C.A."/>
            <person name="Ahrendt S."/>
            <person name="Andreopoulos W."/>
            <person name="He G."/>
            <person name="Labutti K."/>
            <person name="Lipzen A."/>
            <person name="Ng V."/>
            <person name="Sandor L."/>
            <person name="Barry K."/>
            <person name="Martinez A.T."/>
            <person name="Xiao Y."/>
            <person name="Gibbons J.G."/>
            <person name="Terashima K."/>
            <person name="Hibbett D.S."/>
            <person name="Grigoriev I.V."/>
        </authorList>
    </citation>
    <scope>NUCLEOTIDE SEQUENCE</scope>
    <source>
        <strain evidence="10">TFB10291</strain>
    </source>
</reference>
<comment type="subcellular location">
    <subcellularLocation>
        <location evidence="1">Secreted</location>
    </subcellularLocation>
</comment>
<dbReference type="GO" id="GO:0005975">
    <property type="term" value="P:carbohydrate metabolic process"/>
    <property type="evidence" value="ECO:0007669"/>
    <property type="project" value="InterPro"/>
</dbReference>
<keyword evidence="4" id="KW-0732">Signal</keyword>
<dbReference type="Pfam" id="PF00295">
    <property type="entry name" value="Glyco_hydro_28"/>
    <property type="match status" value="1"/>
</dbReference>
<sequence>MDTPSISFQMARLLLRILGFQCFFAYFNPALSGYVQRTGPTCTVSASPNGTDDAPAIMDAFQMCGINGIIHLHDPVYHIETVMNTTGLSNVQIDLTGTMLWGTNLSYWIASGLPLGYQNATTAWALGGDQILFDGHGVGTLDGNGQLWYNLADGVSNYPGRPINLLIANSTNSVYTGIRFVQSQYWTMAIKDSEDILLEGIYVNSTSNNTVPARNTDGVDTFFSNRITFRNWTVVNGDDCISMKANSTNILIQDSIFHGGLGVSIGSIGQYNGVFEMIQNVTAERVLAIGSRYGGYIKTWTGISQGFPPNGGGGGLGFATNITFRDFKLQNVTDNVALITQCTSFEGATGGCDTSLFQLSNITWGPGMVGSIQTDTLATMQCSGNAPCSGISLLGFDDVVTVGAPEIKCSNVTDPIGFNCTGPT</sequence>
<dbReference type="SUPFAM" id="SSF51126">
    <property type="entry name" value="Pectin lyase-like"/>
    <property type="match status" value="1"/>
</dbReference>
<dbReference type="EMBL" id="MU793480">
    <property type="protein sequence ID" value="KAJ3782367.1"/>
    <property type="molecule type" value="Genomic_DNA"/>
</dbReference>
<evidence type="ECO:0000256" key="6">
    <source>
        <dbReference type="ARBA" id="ARBA00023180"/>
    </source>
</evidence>
<evidence type="ECO:0000256" key="7">
    <source>
        <dbReference type="ARBA" id="ARBA00023295"/>
    </source>
</evidence>
<dbReference type="GO" id="GO:0016829">
    <property type="term" value="F:lyase activity"/>
    <property type="evidence" value="ECO:0007669"/>
    <property type="project" value="UniProtKB-KW"/>
</dbReference>
<organism evidence="10 11">
    <name type="scientific">Lentinula aff. detonsa</name>
    <dbReference type="NCBI Taxonomy" id="2804958"/>
    <lineage>
        <taxon>Eukaryota</taxon>
        <taxon>Fungi</taxon>
        <taxon>Dikarya</taxon>
        <taxon>Basidiomycota</taxon>
        <taxon>Agaricomycotina</taxon>
        <taxon>Agaricomycetes</taxon>
        <taxon>Agaricomycetidae</taxon>
        <taxon>Agaricales</taxon>
        <taxon>Marasmiineae</taxon>
        <taxon>Omphalotaceae</taxon>
        <taxon>Lentinula</taxon>
    </lineage>
</organism>